<evidence type="ECO:0000313" key="1">
    <source>
        <dbReference type="EMBL" id="ANH52186.1"/>
    </source>
</evidence>
<dbReference type="Proteomes" id="UP000224360">
    <property type="component" value="Segment"/>
</dbReference>
<accession>A0A173GF18</accession>
<evidence type="ECO:0000313" key="2">
    <source>
        <dbReference type="Proteomes" id="UP000224360"/>
    </source>
</evidence>
<name>A0A173GF18_9CAUD</name>
<reference evidence="2" key="1">
    <citation type="submission" date="2016-03" db="EMBL/GenBank/DDBJ databases">
        <authorList>
            <person name="Sharma R."/>
            <person name="Jensen G.L."/>
            <person name="Kruger J.L."/>
            <person name="Esplin I.N.D."/>
            <person name="Jarvis T.M."/>
            <person name="Merrill B.D."/>
            <person name="Schoenhals J."/>
            <person name="Breakwell D.P."/>
            <person name="Hope S."/>
            <person name="Grose J.H."/>
        </authorList>
    </citation>
    <scope>NUCLEOTIDE SEQUENCE [LARGE SCALE GENOMIC DNA]</scope>
</reference>
<protein>
    <submittedName>
        <fullName evidence="1">Uncharacterized protein</fullName>
    </submittedName>
</protein>
<organism evidence="1 2">
    <name type="scientific">Erwinia phage vB_EamM_Deimos-Minion</name>
    <dbReference type="NCBI Taxonomy" id="1815986"/>
    <lineage>
        <taxon>Viruses</taxon>
        <taxon>Duplodnaviria</taxon>
        <taxon>Heunggongvirae</taxon>
        <taxon>Uroviricota</taxon>
        <taxon>Caudoviricetes</taxon>
        <taxon>Chimalliviridae</taxon>
        <taxon>Agricanvirus</taxon>
        <taxon>Agricanvirus deimos</taxon>
    </lineage>
</organism>
<keyword evidence="2" id="KW-1185">Reference proteome</keyword>
<sequence>MRIDTLSCYDGRIPRPALGVRSMSIAVNRHHAKRLKAKRKHYWNVGGKRQNNKAVGIIFHTPCKCSCTMCGNQRKHWGRPIQEVKQAARFSDTVTDI</sequence>
<dbReference type="EMBL" id="KU886225">
    <property type="protein sequence ID" value="ANH52186.1"/>
    <property type="molecule type" value="Genomic_DNA"/>
</dbReference>
<proteinExistence type="predicted"/>
<gene>
    <name evidence="1" type="ORF">DM_88</name>
</gene>